<evidence type="ECO:0000313" key="3">
    <source>
        <dbReference type="Proteomes" id="UP000444401"/>
    </source>
</evidence>
<dbReference type="InterPro" id="IPR019196">
    <property type="entry name" value="ABC_transp_unknown"/>
</dbReference>
<dbReference type="PROSITE" id="PS51318">
    <property type="entry name" value="TAT"/>
    <property type="match status" value="1"/>
</dbReference>
<keyword evidence="3" id="KW-1185">Reference proteome</keyword>
<dbReference type="RefSeq" id="WP_160733783.1">
    <property type="nucleotide sequence ID" value="NZ_WTYO01000004.1"/>
</dbReference>
<dbReference type="Pfam" id="PF09822">
    <property type="entry name" value="ABC_transp_aux"/>
    <property type="match status" value="1"/>
</dbReference>
<name>A0ABW9UYA6_9SPHN</name>
<gene>
    <name evidence="2" type="ORF">GRI72_10005</name>
</gene>
<reference evidence="2 3" key="1">
    <citation type="submission" date="2019-12" db="EMBL/GenBank/DDBJ databases">
        <title>Genomic-based taxomic classification of the family Erythrobacteraceae.</title>
        <authorList>
            <person name="Xu L."/>
        </authorList>
    </citation>
    <scope>NUCLEOTIDE SEQUENCE [LARGE SCALE GENOMIC DNA]</scope>
    <source>
        <strain evidence="2 3">H32</strain>
    </source>
</reference>
<protein>
    <submittedName>
        <fullName evidence="2">ABC transporter</fullName>
    </submittedName>
</protein>
<dbReference type="InterPro" id="IPR029062">
    <property type="entry name" value="Class_I_gatase-like"/>
</dbReference>
<dbReference type="Gene3D" id="3.40.50.880">
    <property type="match status" value="1"/>
</dbReference>
<evidence type="ECO:0000259" key="1">
    <source>
        <dbReference type="Pfam" id="PF09822"/>
    </source>
</evidence>
<feature type="domain" description="ABC-type uncharacterised transport system" evidence="1">
    <location>
        <begin position="69"/>
        <end position="177"/>
    </location>
</feature>
<sequence length="258" mass="27936">MRSRRSKLAWLGGACALALAVAAWALSGGTRARAELGLFTTLPIYWAEAAGMSEMLSLETRTGWTRSALERRFDLMPIDTLAGGDGAASPALADLDLLLLAQPRALSPHENVALDRWVRAGGHALLFADPMLTAHSRFAIGDRRRPQDVALLSPILGRWGLEMRYDPAQDAAERMIATDHAALPVRLAGTLHPVDGYPTAQEKCWIAYDRVFARCEIGRGRVTVIADAAVLEEAAGAALDARKDALDWLLESALDTDR</sequence>
<organism evidence="2 3">
    <name type="scientific">Pelagerythrobacter marinus</name>
    <dbReference type="NCBI Taxonomy" id="538382"/>
    <lineage>
        <taxon>Bacteria</taxon>
        <taxon>Pseudomonadati</taxon>
        <taxon>Pseudomonadota</taxon>
        <taxon>Alphaproteobacteria</taxon>
        <taxon>Sphingomonadales</taxon>
        <taxon>Erythrobacteraceae</taxon>
        <taxon>Pelagerythrobacter</taxon>
    </lineage>
</organism>
<dbReference type="Proteomes" id="UP000444401">
    <property type="component" value="Unassembled WGS sequence"/>
</dbReference>
<proteinExistence type="predicted"/>
<accession>A0ABW9UYA6</accession>
<evidence type="ECO:0000313" key="2">
    <source>
        <dbReference type="EMBL" id="MXO69158.1"/>
    </source>
</evidence>
<dbReference type="InterPro" id="IPR006311">
    <property type="entry name" value="TAT_signal"/>
</dbReference>
<dbReference type="EMBL" id="WTYO01000004">
    <property type="protein sequence ID" value="MXO69158.1"/>
    <property type="molecule type" value="Genomic_DNA"/>
</dbReference>
<comment type="caution">
    <text evidence="2">The sequence shown here is derived from an EMBL/GenBank/DDBJ whole genome shotgun (WGS) entry which is preliminary data.</text>
</comment>